<evidence type="ECO:0000256" key="9">
    <source>
        <dbReference type="PIRSR" id="PIRSR634016-3"/>
    </source>
</evidence>
<dbReference type="GO" id="GO:0042277">
    <property type="term" value="F:peptide binding"/>
    <property type="evidence" value="ECO:0007669"/>
    <property type="project" value="TreeGrafter"/>
</dbReference>
<sequence length="894" mass="97802">MEIDLNAPGAFALLCRCGKPQVQCATHEAAVAPDRVLLPAGVEPVHYDVDLTLRLNDHAFDGTTTIKVAVAAPATTVQLHAKELAVAEAKIDGVACKFTVDAETTTLLIAPATTLAAGDHVVCVKYSGILNDLMCGFYRSTYTNVKGEKKLMASTQFESIDARRCFPCWDEPRRKATFACSLTVPAHMTALSNMPEKSTRRSADGNVITTSFMTSPRMSTYLLCFVVGEFDHVSQLTKNGVLIRAFTPPGKPELGEFALECAVAALDAYDTTFEIPYPLPKSDMVAIPEFAAGAMENWGLVTYREVDMLIDKKTASSRQLQRVAEVVIHELAHQWFGNLVTMEWWEDLWLNEGFATWMETGVTHELYPAWSMWEQFITDMQGRALQLDALRSSHPIQVPIRKAEEVEQVFDAISYCKGGSVVRMVHAVVGEEAFVSGLRAYMKEFAYGNATTNDLWAAWQKSSGKNIPELMDAWTKQTGFPVLELQKVNSDGSLVLEQRRFFADGAADTENTKWPVPLFASVDGTQQSIGVMSSQKETVPFPDAKNAKWVKLNAGQHAPLRVKYPDAMLPHLFEAISSKKLPPADRIGLLSDGAALSKAGLMPFGRFLELLGAYKNEDDATVWSQLLEKLMSLGKILRGGDDATLSEAYDGFARSLIVPVLEKCGWAPRDEDAHLTRKLRGEVIAALPTFCAADDGVYAEAKKRFDAFRAGDDAALPSEYQSAVYKLVLARGGRETFDQILKLREARALNEEKNSCLVGLGAAPTSPLRTAALDLALSDAVKLQDFFYVALSTHGASAAGRDATWAHFTEKLDAYKAKVGEAGSAIMDASIVGACGGFCTEAAANDIVAFFEAHPLPRNTRKIDQIVESTRASAAYVSRIRDDRAQALAWLGRQ</sequence>
<dbReference type="Gene3D" id="1.10.390.10">
    <property type="entry name" value="Neutral Protease Domain 2"/>
    <property type="match status" value="1"/>
</dbReference>
<feature type="active site" description="Proton acceptor" evidence="8">
    <location>
        <position position="330"/>
    </location>
</feature>
<accession>A0A7S3ZN56</accession>
<dbReference type="InterPro" id="IPR042097">
    <property type="entry name" value="Aminopeptidase_N-like_N_sf"/>
</dbReference>
<dbReference type="GO" id="GO:0008270">
    <property type="term" value="F:zinc ion binding"/>
    <property type="evidence" value="ECO:0007669"/>
    <property type="project" value="UniProtKB-UniRule"/>
</dbReference>
<dbReference type="EMBL" id="HBIW01004942">
    <property type="protein sequence ID" value="CAE0688596.1"/>
    <property type="molecule type" value="Transcribed_RNA"/>
</dbReference>
<keyword evidence="5 11" id="KW-0378">Hydrolase</keyword>
<reference evidence="15" key="1">
    <citation type="submission" date="2021-01" db="EMBL/GenBank/DDBJ databases">
        <authorList>
            <person name="Corre E."/>
            <person name="Pelletier E."/>
            <person name="Niang G."/>
            <person name="Scheremetjew M."/>
            <person name="Finn R."/>
            <person name="Kale V."/>
            <person name="Holt S."/>
            <person name="Cochrane G."/>
            <person name="Meng A."/>
            <person name="Brown T."/>
            <person name="Cohen L."/>
        </authorList>
    </citation>
    <scope>NUCLEOTIDE SEQUENCE</scope>
    <source>
        <strain evidence="15">CCMP1756</strain>
    </source>
</reference>
<dbReference type="Gene3D" id="2.60.40.1730">
    <property type="entry name" value="tricorn interacting facor f3 domain"/>
    <property type="match status" value="1"/>
</dbReference>
<dbReference type="GO" id="GO:0070006">
    <property type="term" value="F:metalloaminopeptidase activity"/>
    <property type="evidence" value="ECO:0007669"/>
    <property type="project" value="TreeGrafter"/>
</dbReference>
<dbReference type="CDD" id="cd09601">
    <property type="entry name" value="M1_APN-Q_like"/>
    <property type="match status" value="1"/>
</dbReference>
<feature type="binding site" evidence="9">
    <location>
        <position position="333"/>
    </location>
    <ligand>
        <name>Zn(2+)</name>
        <dbReference type="ChEBI" id="CHEBI:29105"/>
        <note>catalytic</note>
    </ligand>
</feature>
<comment type="cofactor">
    <cofactor evidence="9 11">
        <name>Zn(2+)</name>
        <dbReference type="ChEBI" id="CHEBI:29105"/>
    </cofactor>
    <text evidence="9 11">Binds 1 zinc ion per subunit.</text>
</comment>
<dbReference type="InterPro" id="IPR050344">
    <property type="entry name" value="Peptidase_M1_aminopeptidases"/>
</dbReference>
<keyword evidence="2 11" id="KW-0031">Aminopeptidase</keyword>
<dbReference type="GO" id="GO:0016020">
    <property type="term" value="C:membrane"/>
    <property type="evidence" value="ECO:0007669"/>
    <property type="project" value="TreeGrafter"/>
</dbReference>
<dbReference type="InterPro" id="IPR024571">
    <property type="entry name" value="ERAP1-like_C_dom"/>
</dbReference>
<evidence type="ECO:0000259" key="13">
    <source>
        <dbReference type="Pfam" id="PF11838"/>
    </source>
</evidence>
<dbReference type="InterPro" id="IPR001930">
    <property type="entry name" value="Peptidase_M1"/>
</dbReference>
<dbReference type="InterPro" id="IPR034016">
    <property type="entry name" value="M1_APN-typ"/>
</dbReference>
<dbReference type="GO" id="GO:0006508">
    <property type="term" value="P:proteolysis"/>
    <property type="evidence" value="ECO:0007669"/>
    <property type="project" value="UniProtKB-KW"/>
</dbReference>
<feature type="domain" description="Peptidase M1 membrane alanine aminopeptidase" evidence="12">
    <location>
        <begin position="257"/>
        <end position="474"/>
    </location>
</feature>
<dbReference type="FunFam" id="2.60.40.1730:FF:000002">
    <property type="entry name" value="Aminopeptidase"/>
    <property type="match status" value="1"/>
</dbReference>
<dbReference type="SUPFAM" id="SSF55486">
    <property type="entry name" value="Metalloproteases ('zincins'), catalytic domain"/>
    <property type="match status" value="1"/>
</dbReference>
<name>A0A7S3ZN56_9STRA</name>
<feature type="site" description="Transition state stabilizer" evidence="10">
    <location>
        <position position="415"/>
    </location>
</feature>
<evidence type="ECO:0000256" key="11">
    <source>
        <dbReference type="RuleBase" id="RU364040"/>
    </source>
</evidence>
<keyword evidence="17" id="KW-1185">Reference proteome</keyword>
<feature type="domain" description="Aminopeptidase N-like N-terminal" evidence="14">
    <location>
        <begin position="44"/>
        <end position="222"/>
    </location>
</feature>
<dbReference type="OrthoDB" id="10031169at2759"/>
<reference evidence="16" key="2">
    <citation type="submission" date="2021-11" db="EMBL/GenBank/DDBJ databases">
        <authorList>
            <consortium name="Genoscope - CEA"/>
            <person name="William W."/>
        </authorList>
    </citation>
    <scope>NUCLEOTIDE SEQUENCE</scope>
</reference>
<evidence type="ECO:0000256" key="3">
    <source>
        <dbReference type="ARBA" id="ARBA00022670"/>
    </source>
</evidence>
<dbReference type="PANTHER" id="PTHR11533">
    <property type="entry name" value="PROTEASE M1 ZINC METALLOPROTEASE"/>
    <property type="match status" value="1"/>
</dbReference>
<evidence type="ECO:0000256" key="6">
    <source>
        <dbReference type="ARBA" id="ARBA00022833"/>
    </source>
</evidence>
<evidence type="ECO:0000313" key="17">
    <source>
        <dbReference type="Proteomes" id="UP000789595"/>
    </source>
</evidence>
<dbReference type="FunFam" id="1.10.390.10:FF:000001">
    <property type="entry name" value="Aminopeptidase"/>
    <property type="match status" value="1"/>
</dbReference>
<dbReference type="EMBL" id="CAKKNE010000002">
    <property type="protein sequence ID" value="CAH0367227.1"/>
    <property type="molecule type" value="Genomic_DNA"/>
</dbReference>
<feature type="binding site" evidence="9">
    <location>
        <position position="329"/>
    </location>
    <ligand>
        <name>Zn(2+)</name>
        <dbReference type="ChEBI" id="CHEBI:29105"/>
        <note>catalytic</note>
    </ligand>
</feature>
<feature type="binding site" evidence="9">
    <location>
        <position position="352"/>
    </location>
    <ligand>
        <name>Zn(2+)</name>
        <dbReference type="ChEBI" id="CHEBI:29105"/>
        <note>catalytic</note>
    </ligand>
</feature>
<keyword evidence="3 11" id="KW-0645">Protease</keyword>
<evidence type="ECO:0000256" key="8">
    <source>
        <dbReference type="PIRSR" id="PIRSR634016-1"/>
    </source>
</evidence>
<dbReference type="InterPro" id="IPR045357">
    <property type="entry name" value="Aminopeptidase_N-like_N"/>
</dbReference>
<organism evidence="15">
    <name type="scientific">Pelagomonas calceolata</name>
    <dbReference type="NCBI Taxonomy" id="35677"/>
    <lineage>
        <taxon>Eukaryota</taxon>
        <taxon>Sar</taxon>
        <taxon>Stramenopiles</taxon>
        <taxon>Ochrophyta</taxon>
        <taxon>Pelagophyceae</taxon>
        <taxon>Pelagomonadales</taxon>
        <taxon>Pelagomonadaceae</taxon>
        <taxon>Pelagomonas</taxon>
    </lineage>
</organism>
<dbReference type="Pfam" id="PF17900">
    <property type="entry name" value="Peptidase_M1_N"/>
    <property type="match status" value="1"/>
</dbReference>
<dbReference type="Pfam" id="PF11838">
    <property type="entry name" value="ERAP1_C"/>
    <property type="match status" value="1"/>
</dbReference>
<feature type="domain" description="ERAP1-like C-terminal" evidence="13">
    <location>
        <begin position="549"/>
        <end position="871"/>
    </location>
</feature>
<dbReference type="Gene3D" id="2.60.40.1910">
    <property type="match status" value="1"/>
</dbReference>
<evidence type="ECO:0000256" key="7">
    <source>
        <dbReference type="ARBA" id="ARBA00023049"/>
    </source>
</evidence>
<evidence type="ECO:0000256" key="2">
    <source>
        <dbReference type="ARBA" id="ARBA00022438"/>
    </source>
</evidence>
<dbReference type="Gene3D" id="1.25.50.20">
    <property type="match status" value="1"/>
</dbReference>
<dbReference type="AlphaFoldDB" id="A0A7S3ZN56"/>
<dbReference type="InterPro" id="IPR027268">
    <property type="entry name" value="Peptidase_M4/M1_CTD_sf"/>
</dbReference>
<keyword evidence="6 9" id="KW-0862">Zinc</keyword>
<dbReference type="GO" id="GO:0005737">
    <property type="term" value="C:cytoplasm"/>
    <property type="evidence" value="ECO:0007669"/>
    <property type="project" value="TreeGrafter"/>
</dbReference>
<dbReference type="Proteomes" id="UP000789595">
    <property type="component" value="Unassembled WGS sequence"/>
</dbReference>
<dbReference type="PRINTS" id="PR00756">
    <property type="entry name" value="ALADIPTASE"/>
</dbReference>
<evidence type="ECO:0000313" key="16">
    <source>
        <dbReference type="EMBL" id="CAH0367227.1"/>
    </source>
</evidence>
<dbReference type="EC" id="3.4.11.-" evidence="11"/>
<evidence type="ECO:0000256" key="10">
    <source>
        <dbReference type="PIRSR" id="PIRSR634016-4"/>
    </source>
</evidence>
<protein>
    <recommendedName>
        <fullName evidence="11">Aminopeptidase</fullName>
        <ecNumber evidence="11">3.4.11.-</ecNumber>
    </recommendedName>
</protein>
<keyword evidence="4 9" id="KW-0479">Metal-binding</keyword>
<dbReference type="PANTHER" id="PTHR11533:SF174">
    <property type="entry name" value="PUROMYCIN-SENSITIVE AMINOPEPTIDASE-RELATED"/>
    <property type="match status" value="1"/>
</dbReference>
<evidence type="ECO:0000259" key="14">
    <source>
        <dbReference type="Pfam" id="PF17900"/>
    </source>
</evidence>
<dbReference type="Pfam" id="PF01433">
    <property type="entry name" value="Peptidase_M1"/>
    <property type="match status" value="1"/>
</dbReference>
<evidence type="ECO:0000256" key="4">
    <source>
        <dbReference type="ARBA" id="ARBA00022723"/>
    </source>
</evidence>
<evidence type="ECO:0000313" key="15">
    <source>
        <dbReference type="EMBL" id="CAE0688596.1"/>
    </source>
</evidence>
<gene>
    <name evidence="15" type="ORF">PCAL00307_LOCUS4030</name>
    <name evidence="16" type="ORF">PECAL_2P02410</name>
</gene>
<keyword evidence="7 11" id="KW-0482">Metalloprotease</keyword>
<dbReference type="GO" id="GO:0005615">
    <property type="term" value="C:extracellular space"/>
    <property type="evidence" value="ECO:0007669"/>
    <property type="project" value="TreeGrafter"/>
</dbReference>
<dbReference type="SUPFAM" id="SSF63737">
    <property type="entry name" value="Leukotriene A4 hydrolase N-terminal domain"/>
    <property type="match status" value="1"/>
</dbReference>
<dbReference type="InterPro" id="IPR014782">
    <property type="entry name" value="Peptidase_M1_dom"/>
</dbReference>
<evidence type="ECO:0000256" key="1">
    <source>
        <dbReference type="ARBA" id="ARBA00010136"/>
    </source>
</evidence>
<evidence type="ECO:0000259" key="12">
    <source>
        <dbReference type="Pfam" id="PF01433"/>
    </source>
</evidence>
<comment type="similarity">
    <text evidence="1 11">Belongs to the peptidase M1 family.</text>
</comment>
<proteinExistence type="inferred from homology"/>
<evidence type="ECO:0000256" key="5">
    <source>
        <dbReference type="ARBA" id="ARBA00022801"/>
    </source>
</evidence>
<dbReference type="GO" id="GO:0043171">
    <property type="term" value="P:peptide catabolic process"/>
    <property type="evidence" value="ECO:0007669"/>
    <property type="project" value="TreeGrafter"/>
</dbReference>